<organism evidence="1 2">
    <name type="scientific">Caligus rogercresseyi</name>
    <name type="common">Sea louse</name>
    <dbReference type="NCBI Taxonomy" id="217165"/>
    <lineage>
        <taxon>Eukaryota</taxon>
        <taxon>Metazoa</taxon>
        <taxon>Ecdysozoa</taxon>
        <taxon>Arthropoda</taxon>
        <taxon>Crustacea</taxon>
        <taxon>Multicrustacea</taxon>
        <taxon>Hexanauplia</taxon>
        <taxon>Copepoda</taxon>
        <taxon>Siphonostomatoida</taxon>
        <taxon>Caligidae</taxon>
        <taxon>Caligus</taxon>
    </lineage>
</organism>
<sequence length="64" mass="6930">MDNDEGLTLFFVTSYGPRSVVGLPSDLSPSLGGIQDAVDAYGYPSSFAEGVFIFHLRHDFCTDP</sequence>
<dbReference type="AlphaFoldDB" id="A0A7T8KGH4"/>
<evidence type="ECO:0000313" key="1">
    <source>
        <dbReference type="EMBL" id="QQP55509.1"/>
    </source>
</evidence>
<evidence type="ECO:0000313" key="2">
    <source>
        <dbReference type="Proteomes" id="UP000595437"/>
    </source>
</evidence>
<dbReference type="EMBL" id="CP045894">
    <property type="protein sequence ID" value="QQP55509.1"/>
    <property type="molecule type" value="Genomic_DNA"/>
</dbReference>
<accession>A0A7T8KGH4</accession>
<gene>
    <name evidence="1" type="ORF">FKW44_008715</name>
</gene>
<protein>
    <submittedName>
        <fullName evidence="1">Uncharacterized protein</fullName>
    </submittedName>
</protein>
<name>A0A7T8KGH4_CALRO</name>
<proteinExistence type="predicted"/>
<keyword evidence="2" id="KW-1185">Reference proteome</keyword>
<dbReference type="Proteomes" id="UP000595437">
    <property type="component" value="Chromosome 5"/>
</dbReference>
<reference evidence="2" key="1">
    <citation type="submission" date="2021-01" db="EMBL/GenBank/DDBJ databases">
        <title>Caligus Genome Assembly.</title>
        <authorList>
            <person name="Gallardo-Escarate C."/>
        </authorList>
    </citation>
    <scope>NUCLEOTIDE SEQUENCE [LARGE SCALE GENOMIC DNA]</scope>
</reference>